<keyword evidence="5" id="KW-1185">Reference proteome</keyword>
<evidence type="ECO:0000259" key="3">
    <source>
        <dbReference type="Pfam" id="PF01103"/>
    </source>
</evidence>
<dbReference type="GO" id="GO:0019867">
    <property type="term" value="C:outer membrane"/>
    <property type="evidence" value="ECO:0007669"/>
    <property type="project" value="InterPro"/>
</dbReference>
<comment type="caution">
    <text evidence="4">The sequence shown here is derived from an EMBL/GenBank/DDBJ whole genome shotgun (WGS) entry which is preliminary data.</text>
</comment>
<evidence type="ECO:0000256" key="1">
    <source>
        <dbReference type="ARBA" id="ARBA00004370"/>
    </source>
</evidence>
<dbReference type="InterPro" id="IPR000184">
    <property type="entry name" value="Bac_surfAg_D15"/>
</dbReference>
<dbReference type="AlphaFoldDB" id="A0A444JB53"/>
<feature type="domain" description="Bacterial surface antigen (D15)" evidence="3">
    <location>
        <begin position="137"/>
        <end position="307"/>
    </location>
</feature>
<protein>
    <submittedName>
        <fullName evidence="4">Surface antigen</fullName>
    </submittedName>
</protein>
<accession>A0A444JB53</accession>
<name>A0A444JB53_9BACT</name>
<dbReference type="Proteomes" id="UP000288892">
    <property type="component" value="Unassembled WGS sequence"/>
</dbReference>
<sequence length="310" mass="34139">KKNRYSFGVGYGTDTGARGNIGWKNRIINRHGHKPEFNIQLAENGSRADADYEIPVFDLRYDSLNLDTVFFDETWDDTWIKQLSISGSVNHNAPKHQFGVGLEYLHENYTVGVTSGSANLLIPRGYFTLILAEDRIRTEHGIRLSASLKGGNTAFLSSTSFLQARANGKIILTPWINWRLLGRLSIGAIMMDSIDELPPSLRFYAGGDHSVRGYGYKELGPEDSSGKIIGGQYLTEAGIEIERSITDNWSAAAFYDLGNAYDDIDADLQAGAGLGVRMNLPFGQVRLDVACAVSDADYPLRIHLTIGADL</sequence>
<dbReference type="Gene3D" id="2.40.160.50">
    <property type="entry name" value="membrane protein fhac: a member of the omp85/tpsb transporter family"/>
    <property type="match status" value="1"/>
</dbReference>
<gene>
    <name evidence="4" type="ORF">VU01_13431</name>
</gene>
<evidence type="ECO:0000256" key="2">
    <source>
        <dbReference type="ARBA" id="ARBA00023136"/>
    </source>
</evidence>
<keyword evidence="2" id="KW-0472">Membrane</keyword>
<feature type="non-terminal residue" evidence="4">
    <location>
        <position position="1"/>
    </location>
</feature>
<reference evidence="4 5" key="1">
    <citation type="submission" date="2017-01" db="EMBL/GenBank/DDBJ databases">
        <title>The cable genome- insights into the physiology and evolution of filamentous bacteria capable of sulfide oxidation via long distance electron transfer.</title>
        <authorList>
            <person name="Schreiber L."/>
            <person name="Bjerg J.T."/>
            <person name="Boggild A."/>
            <person name="Van De Vossenberg J."/>
            <person name="Meysman F."/>
            <person name="Nielsen L.P."/>
            <person name="Schramm A."/>
            <person name="Kjeldsen K.U."/>
        </authorList>
    </citation>
    <scope>NUCLEOTIDE SEQUENCE [LARGE SCALE GENOMIC DNA]</scope>
    <source>
        <strain evidence="4">A5</strain>
    </source>
</reference>
<organism evidence="4 5">
    <name type="scientific">Candidatus Electrothrix marina</name>
    <dbReference type="NCBI Taxonomy" id="1859130"/>
    <lineage>
        <taxon>Bacteria</taxon>
        <taxon>Pseudomonadati</taxon>
        <taxon>Thermodesulfobacteriota</taxon>
        <taxon>Desulfobulbia</taxon>
        <taxon>Desulfobulbales</taxon>
        <taxon>Desulfobulbaceae</taxon>
        <taxon>Candidatus Electrothrix</taxon>
    </lineage>
</organism>
<evidence type="ECO:0000313" key="5">
    <source>
        <dbReference type="Proteomes" id="UP000288892"/>
    </source>
</evidence>
<evidence type="ECO:0000313" key="4">
    <source>
        <dbReference type="EMBL" id="RWX50311.1"/>
    </source>
</evidence>
<dbReference type="Pfam" id="PF01103">
    <property type="entry name" value="Omp85"/>
    <property type="match status" value="1"/>
</dbReference>
<dbReference type="EMBL" id="MTKS01000343">
    <property type="protein sequence ID" value="RWX50311.1"/>
    <property type="molecule type" value="Genomic_DNA"/>
</dbReference>
<comment type="subcellular location">
    <subcellularLocation>
        <location evidence="1">Membrane</location>
    </subcellularLocation>
</comment>
<dbReference type="SUPFAM" id="SSF56935">
    <property type="entry name" value="Porins"/>
    <property type="match status" value="1"/>
</dbReference>
<proteinExistence type="predicted"/>